<comment type="pathway">
    <text evidence="3 12">Cofactor biosynthesis; tetrahydrofolate biosynthesis; 7,8-dihydrofolate from 2-amino-4-hydroxy-6-hydroxymethyl-7,8-dihydropteridine diphosphate and 4-aminobenzoate: step 1/2.</text>
</comment>
<accession>A0ABP3JGC5</accession>
<keyword evidence="8 12" id="KW-0479">Metal-binding</keyword>
<dbReference type="InterPro" id="IPR006390">
    <property type="entry name" value="DHP_synth_dom"/>
</dbReference>
<comment type="function">
    <text evidence="12">Catalyzes the condensation of para-aminobenzoate (pABA) with 6-hydroxymethyl-7,8-dihydropterin diphosphate (DHPt-PP) to form 7,8-dihydropteroate (H2Pte), the immediate precursor of folate derivatives.</text>
</comment>
<gene>
    <name evidence="14" type="primary">folP</name>
    <name evidence="14" type="ORF">GCM10008935_04240</name>
</gene>
<comment type="cofactor">
    <cofactor evidence="2 12">
        <name>Mg(2+)</name>
        <dbReference type="ChEBI" id="CHEBI:18420"/>
    </cofactor>
</comment>
<proteinExistence type="inferred from homology"/>
<evidence type="ECO:0000256" key="8">
    <source>
        <dbReference type="ARBA" id="ARBA00022723"/>
    </source>
</evidence>
<evidence type="ECO:0000256" key="10">
    <source>
        <dbReference type="ARBA" id="ARBA00022909"/>
    </source>
</evidence>
<protein>
    <recommendedName>
        <fullName evidence="6 12">Dihydropteroate synthase</fullName>
        <shortName evidence="12">DHPS</shortName>
        <ecNumber evidence="5 12">2.5.1.15</ecNumber>
    </recommendedName>
    <alternativeName>
        <fullName evidence="11 12">Dihydropteroate pyrophosphorylase</fullName>
    </alternativeName>
</protein>
<organism evidence="14 15">
    <name type="scientific">Alkalibacillus silvisoli</name>
    <dbReference type="NCBI Taxonomy" id="392823"/>
    <lineage>
        <taxon>Bacteria</taxon>
        <taxon>Bacillati</taxon>
        <taxon>Bacillota</taxon>
        <taxon>Bacilli</taxon>
        <taxon>Bacillales</taxon>
        <taxon>Bacillaceae</taxon>
        <taxon>Alkalibacillus</taxon>
    </lineage>
</organism>
<dbReference type="EC" id="2.5.1.15" evidence="5 12"/>
<sequence>MQSQIGKTTSPLNFTQQTNVMGILNVTPDSFSDGGKFNEVDEAVKQAKLMEDHGAHMIDVGGESTRPGHTPVSFEEEIERVVPIIKGLNQVIDTPISVDTYKAKTAEAALSAGASMINDIWGAKYDPEIAAVAKSHHAPIILMHNQDEPDYDDIIDDMKSSLYESINIAKQHGVSDHQIILDPGVGFGKTHQHNLLVMRRLDELKALGYPILLGTSRKSIVGKALDLPVDERLAGTIATVCQGIAQGADIVRVHDVEEVARATKMMDVMIGKGGLKRG</sequence>
<evidence type="ECO:0000256" key="7">
    <source>
        <dbReference type="ARBA" id="ARBA00022679"/>
    </source>
</evidence>
<evidence type="ECO:0000256" key="11">
    <source>
        <dbReference type="ARBA" id="ARBA00030193"/>
    </source>
</evidence>
<dbReference type="PANTHER" id="PTHR20941:SF1">
    <property type="entry name" value="FOLIC ACID SYNTHESIS PROTEIN FOL1"/>
    <property type="match status" value="1"/>
</dbReference>
<keyword evidence="7 12" id="KW-0808">Transferase</keyword>
<dbReference type="Pfam" id="PF00809">
    <property type="entry name" value="Pterin_bind"/>
    <property type="match status" value="1"/>
</dbReference>
<evidence type="ECO:0000313" key="15">
    <source>
        <dbReference type="Proteomes" id="UP001500740"/>
    </source>
</evidence>
<reference evidence="15" key="1">
    <citation type="journal article" date="2019" name="Int. J. Syst. Evol. Microbiol.">
        <title>The Global Catalogue of Microorganisms (GCM) 10K type strain sequencing project: providing services to taxonomists for standard genome sequencing and annotation.</title>
        <authorList>
            <consortium name="The Broad Institute Genomics Platform"/>
            <consortium name="The Broad Institute Genome Sequencing Center for Infectious Disease"/>
            <person name="Wu L."/>
            <person name="Ma J."/>
        </authorList>
    </citation>
    <scope>NUCLEOTIDE SEQUENCE [LARGE SCALE GENOMIC DNA]</scope>
    <source>
        <strain evidence="15">JCM 14193</strain>
    </source>
</reference>
<feature type="domain" description="Pterin-binding" evidence="13">
    <location>
        <begin position="18"/>
        <end position="264"/>
    </location>
</feature>
<evidence type="ECO:0000259" key="13">
    <source>
        <dbReference type="PROSITE" id="PS50972"/>
    </source>
</evidence>
<dbReference type="Proteomes" id="UP001500740">
    <property type="component" value="Unassembled WGS sequence"/>
</dbReference>
<evidence type="ECO:0000256" key="9">
    <source>
        <dbReference type="ARBA" id="ARBA00022842"/>
    </source>
</evidence>
<dbReference type="InterPro" id="IPR045031">
    <property type="entry name" value="DHP_synth-like"/>
</dbReference>
<keyword evidence="15" id="KW-1185">Reference proteome</keyword>
<dbReference type="PROSITE" id="PS50972">
    <property type="entry name" value="PTERIN_BINDING"/>
    <property type="match status" value="1"/>
</dbReference>
<evidence type="ECO:0000256" key="2">
    <source>
        <dbReference type="ARBA" id="ARBA00001946"/>
    </source>
</evidence>
<dbReference type="PROSITE" id="PS00792">
    <property type="entry name" value="DHPS_1"/>
    <property type="match status" value="1"/>
</dbReference>
<dbReference type="PANTHER" id="PTHR20941">
    <property type="entry name" value="FOLATE SYNTHESIS PROTEINS"/>
    <property type="match status" value="1"/>
</dbReference>
<evidence type="ECO:0000256" key="4">
    <source>
        <dbReference type="ARBA" id="ARBA00009503"/>
    </source>
</evidence>
<name>A0ABP3JGC5_9BACI</name>
<evidence type="ECO:0000256" key="12">
    <source>
        <dbReference type="RuleBase" id="RU361205"/>
    </source>
</evidence>
<keyword evidence="10 12" id="KW-0289">Folate biosynthesis</keyword>
<dbReference type="NCBIfam" id="TIGR01496">
    <property type="entry name" value="DHPS"/>
    <property type="match status" value="1"/>
</dbReference>
<comment type="catalytic activity">
    <reaction evidence="1">
        <text>(7,8-dihydropterin-6-yl)methyl diphosphate + 4-aminobenzoate = 7,8-dihydropteroate + diphosphate</text>
        <dbReference type="Rhea" id="RHEA:19949"/>
        <dbReference type="ChEBI" id="CHEBI:17836"/>
        <dbReference type="ChEBI" id="CHEBI:17839"/>
        <dbReference type="ChEBI" id="CHEBI:33019"/>
        <dbReference type="ChEBI" id="CHEBI:72950"/>
        <dbReference type="EC" id="2.5.1.15"/>
    </reaction>
</comment>
<evidence type="ECO:0000256" key="3">
    <source>
        <dbReference type="ARBA" id="ARBA00004763"/>
    </source>
</evidence>
<evidence type="ECO:0000256" key="5">
    <source>
        <dbReference type="ARBA" id="ARBA00012458"/>
    </source>
</evidence>
<dbReference type="Gene3D" id="3.20.20.20">
    <property type="entry name" value="Dihydropteroate synthase-like"/>
    <property type="match status" value="1"/>
</dbReference>
<dbReference type="EMBL" id="BAAACZ010000004">
    <property type="protein sequence ID" value="GAA0452737.1"/>
    <property type="molecule type" value="Genomic_DNA"/>
</dbReference>
<dbReference type="SUPFAM" id="SSF51717">
    <property type="entry name" value="Dihydropteroate synthetase-like"/>
    <property type="match status" value="1"/>
</dbReference>
<dbReference type="RefSeq" id="WP_343781475.1">
    <property type="nucleotide sequence ID" value="NZ_BAAACZ010000004.1"/>
</dbReference>
<dbReference type="CDD" id="cd00739">
    <property type="entry name" value="DHPS"/>
    <property type="match status" value="1"/>
</dbReference>
<comment type="similarity">
    <text evidence="4 12">Belongs to the DHPS family.</text>
</comment>
<comment type="caution">
    <text evidence="14">The sequence shown here is derived from an EMBL/GenBank/DDBJ whole genome shotgun (WGS) entry which is preliminary data.</text>
</comment>
<keyword evidence="9 12" id="KW-0460">Magnesium</keyword>
<dbReference type="PROSITE" id="PS00793">
    <property type="entry name" value="DHPS_2"/>
    <property type="match status" value="1"/>
</dbReference>
<dbReference type="InterPro" id="IPR000489">
    <property type="entry name" value="Pterin-binding_dom"/>
</dbReference>
<evidence type="ECO:0000256" key="1">
    <source>
        <dbReference type="ARBA" id="ARBA00000012"/>
    </source>
</evidence>
<dbReference type="InterPro" id="IPR011005">
    <property type="entry name" value="Dihydropteroate_synth-like_sf"/>
</dbReference>
<evidence type="ECO:0000313" key="14">
    <source>
        <dbReference type="EMBL" id="GAA0452737.1"/>
    </source>
</evidence>
<evidence type="ECO:0000256" key="6">
    <source>
        <dbReference type="ARBA" id="ARBA00016919"/>
    </source>
</evidence>